<dbReference type="PANTHER" id="PTHR31616">
    <property type="entry name" value="TREHALASE"/>
    <property type="match status" value="1"/>
</dbReference>
<organism evidence="3 4">
    <name type="scientific">Albibacterium bauzanense</name>
    <dbReference type="NCBI Taxonomy" id="653929"/>
    <lineage>
        <taxon>Bacteria</taxon>
        <taxon>Pseudomonadati</taxon>
        <taxon>Bacteroidota</taxon>
        <taxon>Sphingobacteriia</taxon>
        <taxon>Sphingobacteriales</taxon>
        <taxon>Sphingobacteriaceae</taxon>
        <taxon>Albibacterium</taxon>
    </lineage>
</organism>
<dbReference type="EMBL" id="SMGO01000002">
    <property type="protein sequence ID" value="TCK82984.1"/>
    <property type="molecule type" value="Genomic_DNA"/>
</dbReference>
<feature type="domain" description="GH15-like" evidence="1">
    <location>
        <begin position="217"/>
        <end position="583"/>
    </location>
</feature>
<name>A0A4R1LWY3_9SPHI</name>
<dbReference type="InterPro" id="IPR008928">
    <property type="entry name" value="6-hairpin_glycosidase_sf"/>
</dbReference>
<dbReference type="InterPro" id="IPR012341">
    <property type="entry name" value="6hp_glycosidase-like_sf"/>
</dbReference>
<dbReference type="GO" id="GO:0004553">
    <property type="term" value="F:hydrolase activity, hydrolyzing O-glycosyl compounds"/>
    <property type="evidence" value="ECO:0007669"/>
    <property type="project" value="TreeGrafter"/>
</dbReference>
<comment type="caution">
    <text evidence="3">The sequence shown here is derived from an EMBL/GenBank/DDBJ whole genome shotgun (WGS) entry which is preliminary data.</text>
</comment>
<dbReference type="PANTHER" id="PTHR31616:SF0">
    <property type="entry name" value="GLUCAN 1,4-ALPHA-GLUCOSIDASE"/>
    <property type="match status" value="1"/>
</dbReference>
<evidence type="ECO:0000259" key="2">
    <source>
        <dbReference type="Pfam" id="PF19291"/>
    </source>
</evidence>
<keyword evidence="4" id="KW-1185">Reference proteome</keyword>
<evidence type="ECO:0000313" key="3">
    <source>
        <dbReference type="EMBL" id="TCK82984.1"/>
    </source>
</evidence>
<dbReference type="GO" id="GO:0005975">
    <property type="term" value="P:carbohydrate metabolic process"/>
    <property type="evidence" value="ECO:0007669"/>
    <property type="project" value="InterPro"/>
</dbReference>
<gene>
    <name evidence="3" type="ORF">C8N28_1571</name>
</gene>
<evidence type="ECO:0000259" key="1">
    <source>
        <dbReference type="Pfam" id="PF00723"/>
    </source>
</evidence>
<dbReference type="SUPFAM" id="SSF48208">
    <property type="entry name" value="Six-hairpin glycosidases"/>
    <property type="match status" value="1"/>
</dbReference>
<reference evidence="3 4" key="1">
    <citation type="submission" date="2019-03" db="EMBL/GenBank/DDBJ databases">
        <title>Genomic Encyclopedia of Archaeal and Bacterial Type Strains, Phase II (KMG-II): from individual species to whole genera.</title>
        <authorList>
            <person name="Goeker M."/>
        </authorList>
    </citation>
    <scope>NUCLEOTIDE SEQUENCE [LARGE SCALE GENOMIC DNA]</scope>
    <source>
        <strain evidence="3 4">DSM 22554</strain>
    </source>
</reference>
<evidence type="ECO:0000313" key="4">
    <source>
        <dbReference type="Proteomes" id="UP000294616"/>
    </source>
</evidence>
<dbReference type="InterPro" id="IPR011613">
    <property type="entry name" value="GH15-like"/>
</dbReference>
<feature type="domain" description="Trehalase-like N-terminal" evidence="2">
    <location>
        <begin position="11"/>
        <end position="157"/>
    </location>
</feature>
<dbReference type="Proteomes" id="UP000294616">
    <property type="component" value="Unassembled WGS sequence"/>
</dbReference>
<proteinExistence type="predicted"/>
<dbReference type="AlphaFoldDB" id="A0A4R1LWY3"/>
<dbReference type="Pfam" id="PF00723">
    <property type="entry name" value="Glyco_hydro_15"/>
    <property type="match status" value="1"/>
</dbReference>
<dbReference type="InterPro" id="IPR045582">
    <property type="entry name" value="Trehalase-like_N"/>
</dbReference>
<sequence>MMNSKTYETGIIGNCAFMAHVKRDTNISWLCWPRFDSSFVFGSLLDDVKGGEFSILPISKEHTSKQYYIENTNVLRTEITSEDGTYRVTDFAPRFSQYDRYFKPLMLVRKIEPIDKNPKIKVRCKPVYDYGRLELDSYQGSNHLVFQGGPEPIRLTTNIPLSNLTEERSFVLTEAKYIFLTYGSPLEAPIVSTAEHFLRETINYWRIWIKHSTIAPVYQEAVIRSALALKIHQFEDTGAIIAAGTTSLPESEGSGRNWDYRYCWLRDSFYVLTALNHIGQFEEMEGYANYIANISFEAKGRFQPLYGITGKRELTEEILDHLAGYRGNQPIRIGNQAYEHIQNDVYGQALISLLPLYTDHRFVFRERTDSSQWVSFLLNKIEQTIDEKDAGIWEFRNFANRHSYSNLFQWAGSNAALKIGIAIEDTQIQERAQRLIDRAIEHIEKCYDPERKVYTHAVDSPHLDASTLQLILMNYLDPASERARDHLIALEKELKTPEGLFYRYLHSDDFGKPKTTFLICAFWYVEALASVGRIEEAQETFEKLLSYGNHLMLFSEDIDENDGSQWGNFPQAYSHVGLMNAAYRISQKLDKPSFLTKQE</sequence>
<dbReference type="Gene3D" id="1.50.10.10">
    <property type="match status" value="1"/>
</dbReference>
<dbReference type="Pfam" id="PF19291">
    <property type="entry name" value="TREH_N"/>
    <property type="match status" value="1"/>
</dbReference>
<protein>
    <submittedName>
        <fullName evidence="3">GH15 family glucan-1,4-alpha-glucosidase</fullName>
    </submittedName>
</protein>
<accession>A0A4R1LWY3</accession>